<accession>A9U4W6</accession>
<organism>
    <name type="scientific">Physcomitrium patens</name>
    <name type="common">Spreading-leaved earth moss</name>
    <name type="synonym">Physcomitrella patens</name>
    <dbReference type="NCBI Taxonomy" id="3218"/>
    <lineage>
        <taxon>Eukaryota</taxon>
        <taxon>Viridiplantae</taxon>
        <taxon>Streptophyta</taxon>
        <taxon>Embryophyta</taxon>
        <taxon>Bryophyta</taxon>
        <taxon>Bryophytina</taxon>
        <taxon>Bryopsida</taxon>
        <taxon>Funariidae</taxon>
        <taxon>Funariales</taxon>
        <taxon>Funariaceae</taxon>
        <taxon>Physcomitrium</taxon>
    </lineage>
</organism>
<protein>
    <submittedName>
        <fullName evidence="1">Predicted protein</fullName>
    </submittedName>
</protein>
<sequence>MAFRAEKLEKVNYAQRCLVYVRTGEWRRRRGAALGAEELNIRDCLDRPLLMASKKSSKRLRFAEDAPWQGCQGERFFIQINGGSIVAGRQEPDFQSASRVVKNGYRSSISVAHICKKNSALLEGINAVGGKAMDSTMQLLNSSNVSSELIDGQSGRGIIFSSFRLNEAQVQRISVGSTVLSGGQTRRSQLYSLSISGCPKGEGHKYLPSAHVCANASVDGAAEQSKNVPTAKDAVALLKIRVQQGIVIDSFSYVDILQRCLKQEDILLAKQ</sequence>
<dbReference type="EMBL" id="DS545411">
    <property type="protein sequence ID" value="EDQ49284.1"/>
    <property type="molecule type" value="Genomic_DNA"/>
</dbReference>
<name>A9U4W6_PHYPA</name>
<evidence type="ECO:0000313" key="1">
    <source>
        <dbReference type="EMBL" id="EDQ49284.1"/>
    </source>
</evidence>
<reference evidence="1" key="1">
    <citation type="journal article" date="2008" name="Science">
        <title>The Physcomitrella genome reveals evolutionary insights into the conquest of land by plants.</title>
        <authorList>
            <person name="Rensing S."/>
            <person name="Lang D."/>
            <person name="Zimmer A."/>
            <person name="Terry A."/>
            <person name="Salamov A."/>
            <person name="Shapiro H."/>
            <person name="Nishiyama T."/>
            <person name="Perroud P.-F."/>
            <person name="Lindquist E."/>
            <person name="Kamisugi Y."/>
            <person name="Tanahashi T."/>
            <person name="Sakakibara K."/>
            <person name="Fujita T."/>
            <person name="Oishi K."/>
            <person name="Shin-I T."/>
            <person name="Kuroki Y."/>
            <person name="Toyoda A."/>
            <person name="Suzuki Y."/>
            <person name="Hashimoto A."/>
            <person name="Yamaguchi K."/>
            <person name="Sugano A."/>
            <person name="Kohara Y."/>
            <person name="Fujiyama A."/>
            <person name="Anterola A."/>
            <person name="Aoki S."/>
            <person name="Ashton N."/>
            <person name="Barbazuk W.B."/>
            <person name="Barker E."/>
            <person name="Bennetzen J."/>
            <person name="Bezanilla M."/>
            <person name="Blankenship R."/>
            <person name="Cho S.H."/>
            <person name="Dutcher S."/>
            <person name="Estelle M."/>
            <person name="Fawcett J.A."/>
            <person name="Gundlach H."/>
            <person name="Hanada K."/>
            <person name="Heyl A."/>
            <person name="Hicks K.A."/>
            <person name="Hugh J."/>
            <person name="Lohr M."/>
            <person name="Mayer K."/>
            <person name="Melkozernov A."/>
            <person name="Murata T."/>
            <person name="Nelson D."/>
            <person name="Pils B."/>
            <person name="Prigge M."/>
            <person name="Reiss B."/>
            <person name="Renner T."/>
            <person name="Rombauts S."/>
            <person name="Rushton P."/>
            <person name="Sanderfoot A."/>
            <person name="Schween G."/>
            <person name="Shiu S.-H."/>
            <person name="Stueber K."/>
            <person name="Theodoulou F.L."/>
            <person name="Tu H."/>
            <person name="Van de Peer Y."/>
            <person name="Verrier P.J."/>
            <person name="Waters E."/>
            <person name="Wood A."/>
            <person name="Yang L."/>
            <person name="Cove D."/>
            <person name="Cuming A."/>
            <person name="Hasebe M."/>
            <person name="Lucas S."/>
            <person name="Mishler D.B."/>
            <person name="Reski R."/>
            <person name="Grigoriev I."/>
            <person name="Quatrano R.S."/>
            <person name="Boore J.L."/>
        </authorList>
    </citation>
    <scope>NUCLEOTIDE SEQUENCE [LARGE SCALE GENOMIC DNA]</scope>
</reference>
<feature type="non-terminal residue" evidence="1">
    <location>
        <position position="271"/>
    </location>
</feature>
<dbReference type="AlphaFoldDB" id="A9U4W6"/>
<proteinExistence type="predicted"/>
<gene>
    <name evidence="1" type="ORF">PHYPADRAFT_102179</name>
</gene>